<comment type="caution">
    <text evidence="3">The sequence shown here is derived from an EMBL/GenBank/DDBJ whole genome shotgun (WGS) entry which is preliminary data.</text>
</comment>
<protein>
    <recommendedName>
        <fullName evidence="2">GAF domain-containing protein</fullName>
    </recommendedName>
</protein>
<accession>A0A2T4DVK7</accession>
<feature type="transmembrane region" description="Helical" evidence="1">
    <location>
        <begin position="56"/>
        <end position="76"/>
    </location>
</feature>
<keyword evidence="1" id="KW-0812">Transmembrane</keyword>
<gene>
    <name evidence="3" type="ORF">C9994_01210</name>
</gene>
<dbReference type="Gene3D" id="3.30.450.40">
    <property type="match status" value="1"/>
</dbReference>
<dbReference type="SUPFAM" id="SSF55781">
    <property type="entry name" value="GAF domain-like"/>
    <property type="match status" value="1"/>
</dbReference>
<proteinExistence type="predicted"/>
<name>A0A2T4DVK7_9BACT</name>
<reference evidence="3 4" key="1">
    <citation type="submission" date="2018-03" db="EMBL/GenBank/DDBJ databases">
        <title>Cross-interface Injection: A General Nanoliter Liquid Handling Method Applied to Single Cells Genome Amplification Automated Nanoliter Liquid Handling Applied to Single Cell Multiple Displacement Amplification.</title>
        <authorList>
            <person name="Yun J."/>
            <person name="Xu P."/>
            <person name="Xu J."/>
            <person name="Dai X."/>
            <person name="Wang Y."/>
            <person name="Zheng X."/>
            <person name="Cao C."/>
            <person name="Yi Q."/>
            <person name="Zhu Y."/>
            <person name="Wang L."/>
            <person name="Dong Z."/>
            <person name="Huang Y."/>
            <person name="Huang L."/>
            <person name="Du W."/>
        </authorList>
    </citation>
    <scope>NUCLEOTIDE SEQUENCE [LARGE SCALE GENOMIC DNA]</scope>
    <source>
        <strain evidence="3 4">Z-D1-2</strain>
    </source>
</reference>
<feature type="transmembrane region" description="Helical" evidence="1">
    <location>
        <begin position="7"/>
        <end position="28"/>
    </location>
</feature>
<dbReference type="InterPro" id="IPR029016">
    <property type="entry name" value="GAF-like_dom_sf"/>
</dbReference>
<feature type="domain" description="GAF" evidence="2">
    <location>
        <begin position="135"/>
        <end position="261"/>
    </location>
</feature>
<dbReference type="Proteomes" id="UP000240608">
    <property type="component" value="Unassembled WGS sequence"/>
</dbReference>
<organism evidence="3 4">
    <name type="scientific">Marivirga lumbricoides</name>
    <dbReference type="NCBI Taxonomy" id="1046115"/>
    <lineage>
        <taxon>Bacteria</taxon>
        <taxon>Pseudomonadati</taxon>
        <taxon>Bacteroidota</taxon>
        <taxon>Cytophagia</taxon>
        <taxon>Cytophagales</taxon>
        <taxon>Marivirgaceae</taxon>
        <taxon>Marivirga</taxon>
    </lineage>
</organism>
<dbReference type="Pfam" id="PF13185">
    <property type="entry name" value="GAF_2"/>
    <property type="match status" value="1"/>
</dbReference>
<dbReference type="EMBL" id="PYVU01000005">
    <property type="protein sequence ID" value="PTB97796.1"/>
    <property type="molecule type" value="Genomic_DNA"/>
</dbReference>
<evidence type="ECO:0000313" key="4">
    <source>
        <dbReference type="Proteomes" id="UP000240608"/>
    </source>
</evidence>
<evidence type="ECO:0000313" key="3">
    <source>
        <dbReference type="EMBL" id="PTB97796.1"/>
    </source>
</evidence>
<dbReference type="AlphaFoldDB" id="A0A2T4DVK7"/>
<keyword evidence="1" id="KW-0472">Membrane</keyword>
<dbReference type="InterPro" id="IPR003018">
    <property type="entry name" value="GAF"/>
</dbReference>
<sequence length="275" mass="30466">MKAVYKNLALILSLVFTLSIIGLAYYLYIFPERIANQTHVFSLMDIEALRPVLLELYTFCGVSLIIGFLAIIMLIFSKNNENDSNVVYIEKFKDSKKDKSQDFNNESKKAEVSVELTEVAQALSKQKDNKKKAELLLSTVAGKLEASQGAIFKAGKEGDRNIISLYASYAFVLPESQTVSYEFGEGLAGQVAKEQKLINISDIPEGYITILSGLGEAKPSYLIICPIKKDDQLVGVVEIASFKKMGKKEEQLIEDAMSLIAESLSEKGQKVNPEK</sequence>
<keyword evidence="1" id="KW-1133">Transmembrane helix</keyword>
<evidence type="ECO:0000256" key="1">
    <source>
        <dbReference type="SAM" id="Phobius"/>
    </source>
</evidence>
<evidence type="ECO:0000259" key="2">
    <source>
        <dbReference type="Pfam" id="PF13185"/>
    </source>
</evidence>